<keyword evidence="9" id="KW-1185">Reference proteome</keyword>
<comment type="similarity">
    <text evidence="2">Belongs to the TPX2 family.</text>
</comment>
<feature type="domain" description="TPX2 C-terminal" evidence="7">
    <location>
        <begin position="41"/>
        <end position="80"/>
    </location>
</feature>
<name>A0A835QZ69_VANPL</name>
<dbReference type="Proteomes" id="UP000636800">
    <property type="component" value="Chromosome 6"/>
</dbReference>
<keyword evidence="5" id="KW-0206">Cytoskeleton</keyword>
<feature type="compositionally biased region" description="Basic and acidic residues" evidence="6">
    <location>
        <begin position="20"/>
        <end position="30"/>
    </location>
</feature>
<evidence type="ECO:0000256" key="5">
    <source>
        <dbReference type="ARBA" id="ARBA00023212"/>
    </source>
</evidence>
<sequence>MERMKREDAKRRNFKAQPVMKDDPIPLPDRERKPLIEIQVFALHVDHRAVERTDFNQMVNNGKHKAQVIKTACEGKRQEACTTHETIDT</sequence>
<dbReference type="Pfam" id="PF06886">
    <property type="entry name" value="TPX2"/>
    <property type="match status" value="1"/>
</dbReference>
<evidence type="ECO:0000313" key="8">
    <source>
        <dbReference type="EMBL" id="KAG0477347.1"/>
    </source>
</evidence>
<keyword evidence="3" id="KW-0963">Cytoplasm</keyword>
<proteinExistence type="inferred from homology"/>
<accession>A0A835QZ69</accession>
<dbReference type="GO" id="GO:0005874">
    <property type="term" value="C:microtubule"/>
    <property type="evidence" value="ECO:0007669"/>
    <property type="project" value="UniProtKB-KW"/>
</dbReference>
<dbReference type="AlphaFoldDB" id="A0A835QZ69"/>
<feature type="region of interest" description="Disordered" evidence="6">
    <location>
        <begin position="1"/>
        <end position="30"/>
    </location>
</feature>
<feature type="compositionally biased region" description="Basic and acidic residues" evidence="6">
    <location>
        <begin position="1"/>
        <end position="11"/>
    </location>
</feature>
<comment type="subcellular location">
    <subcellularLocation>
        <location evidence="1">Cytoplasm</location>
        <location evidence="1">Cytoskeleton</location>
    </subcellularLocation>
</comment>
<gene>
    <name evidence="8" type="ORF">HPP92_014188</name>
</gene>
<evidence type="ECO:0000256" key="3">
    <source>
        <dbReference type="ARBA" id="ARBA00022490"/>
    </source>
</evidence>
<protein>
    <recommendedName>
        <fullName evidence="7">TPX2 C-terminal domain-containing protein</fullName>
    </recommendedName>
</protein>
<evidence type="ECO:0000259" key="7">
    <source>
        <dbReference type="Pfam" id="PF06886"/>
    </source>
</evidence>
<dbReference type="OrthoDB" id="67700at2759"/>
<reference evidence="8 9" key="1">
    <citation type="journal article" date="2020" name="Nat. Food">
        <title>A phased Vanilla planifolia genome enables genetic improvement of flavour and production.</title>
        <authorList>
            <person name="Hasing T."/>
            <person name="Tang H."/>
            <person name="Brym M."/>
            <person name="Khazi F."/>
            <person name="Huang T."/>
            <person name="Chambers A.H."/>
        </authorList>
    </citation>
    <scope>NUCLEOTIDE SEQUENCE [LARGE SCALE GENOMIC DNA]</scope>
    <source>
        <tissue evidence="8">Leaf</tissue>
    </source>
</reference>
<evidence type="ECO:0000256" key="4">
    <source>
        <dbReference type="ARBA" id="ARBA00022701"/>
    </source>
</evidence>
<evidence type="ECO:0000256" key="6">
    <source>
        <dbReference type="SAM" id="MobiDB-lite"/>
    </source>
</evidence>
<dbReference type="EMBL" id="JADCNL010000006">
    <property type="protein sequence ID" value="KAG0477347.1"/>
    <property type="molecule type" value="Genomic_DNA"/>
</dbReference>
<comment type="caution">
    <text evidence="8">The sequence shown here is derived from an EMBL/GenBank/DDBJ whole genome shotgun (WGS) entry which is preliminary data.</text>
</comment>
<evidence type="ECO:0000256" key="1">
    <source>
        <dbReference type="ARBA" id="ARBA00004245"/>
    </source>
</evidence>
<keyword evidence="4" id="KW-0493">Microtubule</keyword>
<evidence type="ECO:0000313" key="9">
    <source>
        <dbReference type="Proteomes" id="UP000636800"/>
    </source>
</evidence>
<evidence type="ECO:0000256" key="2">
    <source>
        <dbReference type="ARBA" id="ARBA00005885"/>
    </source>
</evidence>
<organism evidence="8 9">
    <name type="scientific">Vanilla planifolia</name>
    <name type="common">Vanilla</name>
    <dbReference type="NCBI Taxonomy" id="51239"/>
    <lineage>
        <taxon>Eukaryota</taxon>
        <taxon>Viridiplantae</taxon>
        <taxon>Streptophyta</taxon>
        <taxon>Embryophyta</taxon>
        <taxon>Tracheophyta</taxon>
        <taxon>Spermatophyta</taxon>
        <taxon>Magnoliopsida</taxon>
        <taxon>Liliopsida</taxon>
        <taxon>Asparagales</taxon>
        <taxon>Orchidaceae</taxon>
        <taxon>Vanilloideae</taxon>
        <taxon>Vanilleae</taxon>
        <taxon>Vanilla</taxon>
    </lineage>
</organism>
<dbReference type="InterPro" id="IPR027329">
    <property type="entry name" value="TPX2_C"/>
</dbReference>